<name>A0A2G0CAX3_9BACT</name>
<keyword evidence="4" id="KW-1185">Reference proteome</keyword>
<dbReference type="Pfam" id="PF18962">
    <property type="entry name" value="Por_Secre_tail"/>
    <property type="match status" value="1"/>
</dbReference>
<feature type="chain" id="PRO_5013679353" description="Secretion system C-terminal sorting domain-containing protein" evidence="1">
    <location>
        <begin position="27"/>
        <end position="2145"/>
    </location>
</feature>
<evidence type="ECO:0000259" key="2">
    <source>
        <dbReference type="Pfam" id="PF18962"/>
    </source>
</evidence>
<dbReference type="NCBIfam" id="TIGR04183">
    <property type="entry name" value="Por_Secre_tail"/>
    <property type="match status" value="1"/>
</dbReference>
<organism evidence="3 4">
    <name type="scientific">Neolewinella marina</name>
    <dbReference type="NCBI Taxonomy" id="438751"/>
    <lineage>
        <taxon>Bacteria</taxon>
        <taxon>Pseudomonadati</taxon>
        <taxon>Bacteroidota</taxon>
        <taxon>Saprospiria</taxon>
        <taxon>Saprospirales</taxon>
        <taxon>Lewinellaceae</taxon>
        <taxon>Neolewinella</taxon>
    </lineage>
</organism>
<feature type="signal peptide" evidence="1">
    <location>
        <begin position="1"/>
        <end position="26"/>
    </location>
</feature>
<accession>A0A2G0CAX3</accession>
<proteinExistence type="predicted"/>
<evidence type="ECO:0000313" key="3">
    <source>
        <dbReference type="EMBL" id="PHK97113.1"/>
    </source>
</evidence>
<reference evidence="3 4" key="1">
    <citation type="submission" date="2017-10" db="EMBL/GenBank/DDBJ databases">
        <title>The draft genome sequence of Lewinella marina KCTC 32374.</title>
        <authorList>
            <person name="Wang K."/>
        </authorList>
    </citation>
    <scope>NUCLEOTIDE SEQUENCE [LARGE SCALE GENOMIC DNA]</scope>
    <source>
        <strain evidence="3 4">MKG-38</strain>
    </source>
</reference>
<comment type="caution">
    <text evidence="3">The sequence shown here is derived from an EMBL/GenBank/DDBJ whole genome shotgun (WGS) entry which is preliminary data.</text>
</comment>
<dbReference type="InterPro" id="IPR026444">
    <property type="entry name" value="Secre_tail"/>
</dbReference>
<dbReference type="EMBL" id="PDLO01000013">
    <property type="protein sequence ID" value="PHK97113.1"/>
    <property type="molecule type" value="Genomic_DNA"/>
</dbReference>
<keyword evidence="1" id="KW-0732">Signal</keyword>
<protein>
    <recommendedName>
        <fullName evidence="2">Secretion system C-terminal sorting domain-containing protein</fullName>
    </recommendedName>
</protein>
<dbReference type="OrthoDB" id="976756at2"/>
<evidence type="ECO:0000256" key="1">
    <source>
        <dbReference type="SAM" id="SignalP"/>
    </source>
</evidence>
<evidence type="ECO:0000313" key="4">
    <source>
        <dbReference type="Proteomes" id="UP000226437"/>
    </source>
</evidence>
<feature type="domain" description="Secretion system C-terminal sorting" evidence="2">
    <location>
        <begin position="2069"/>
        <end position="2144"/>
    </location>
</feature>
<sequence>MLRFFRSGLMVGLCLCAGYGSLLATATDPCAVPAGPYLVDYGQLEACETPLYKDVFADQVLNSGGQSILVDPTFSSVHGESDHFATVTFKDLPRPPYDCSRYLSNSDSAQMRIELRFSPGDYFSPADTIIGPFTYVSEGTFRIDNLPPDYTFNFYVRLRYIPEHSGTSNYDWAFACYTNNIDEPLTISTSPLKDPEQVNAQDSIGLDRVTITWEQGSDVPENRLLYRIYRDGVLIHTTPSPGIFNYTDVGLLPGSQHVYKVATYLMDSGVIGFESPGVSDQGSTTSIGLTATDGTKYGNTNLSWNDLSTIATEIRIERSIPGSTEREELDILSKNARGYNDDTGIPGYAYTYYLTPLGGSFYTDSDTGYSRPDGIVKGHVRSQLGAGVSGVDITLSLQGALPAGGGNLPTNCAATYCTTTDSEGYYEFQNVYYYEEADFVVTPDKSGSGIPHEFSPISASRRLTTVSKNALGVDFTDLTVFTAAGQVTFPESPNFVTCGVEGVRILINDKDYGIQTDRDGNWSFALQDEGTYEFTPVYLHHRLEDADSASSTVVYIDQDKTDLNFEDMETDTLQVIVQGSCQTPLGDYAVVRITSPRNCYYKDYLTDANGILELPEMPARDYSVEVVDLIGTSTNITNILDQIGNTAIKVDLTRRDTSEIVTEAETTTYIPQILDTLSNDSVIVLQAADTILAGSTDTIRAAVNPVVSFIYRAPLNISIDYAMAGATVTTCPSPDSDSNIVVMEQGFSYNLDINVRELLGTDCYIDTGFLKIYDFVSDRGGEFVRVPIRGGIASYQVDAGEPIIATSTVHNHEKLLYIIPEVDLVEPVPVESWILVTGARSNTPSFITRTPDIPMLILHDPPGDNSYSYVEKGTSFTNFTTNETQRGDDLGTFANLVTGANFKTPFSTNAFGAIIKFSAEAGRDQFDRNGMYTTMTFTENFSTSAMDNLTGHAGDVYIGAAYNQEFALADFLTYDEGSCTATVDVVPSISSQDFATTFVYTETHIKNTLLPTLGLLRANIIDDQPFASLSLEDQAEVSNLIADSLMWENILAQNDTARGRDATFEENVSFSAGAPLTREYESSTTTEVSYEYNLFVNSEFALGGKIKNENGIWHDSELGVMGKFRFSTTTNTGSNNTQSRKVGYVLDDGDIGDFFSIDIATDNSYNVPAFNLKVGTTSCPQEPGSQARDRPAITILPPEITNVPADGTANFLCQVVNNSESRETREYAVRVVSTTNPDGAQVRLGGQLINNGAANFFLPYGETANLNLSVTRGPLASNYKDIGIMIYPPCEYDLWQDNGSLINSDTAYIRTLNFETECTNITLRNPDDGWLINQNSGNTLVTTLSGYDLNNEDFSEVTVEIKKEGEGFRTAARLDKSVLVGANYDLSLDMSNYGDGAYRIRASANCGLSGITYSSEKRGNIDRNSLAPFGIPTPSDGFLRFGEEISVAFDKEVDCTFTPGYSPVVRLTRADTGAEIPVTASCFGNKLVLNTTPHLTEMPQLQGVEIIATVDSLQDLSGNIQKYATNWSFLVNVNPVFWDPDPIYSAGLVGRSHLVTGVLKNNTLASKAFSLDTLDDATVIRYPDWLTPLQFRGTILPSDDYRIDFAVSDELTPGIYHDTITALVEDRPVSVPVTFELLAQEVNWAFNPDQYEYDMTIVAQFSLDGTDNLLSDDPRDLIGAFVNGQIRGVAKVEYIPASNSYAAYLKVHSNTLGGGQADEITFRFWHALNGVEYGAVERLTFQANAHVGSASQPYILHPEGIFQVIPLNQGWNWISLNVETDDMSREYVFQSILNSTSGNDIMVKSQANSAQYSSGSGWNGNLRNLALGQGYLVHLSNAPDTLKVVGLPSPTPVSVAINNSWNWIGYPRIHPEPVNDVLVDLNPAEGDILKGKADFALFEAASGGWTGSMRQFFPGAGYKLKSSRKGTIVHPAQKSLNYEVERGRYEHNMNVTGVFDAGLLGEDTYDVLEVIALVNGECRGIGGMEYCPSEDSYRAFVLISGNLPDYGLPVEFRIVNTVTGAEYRTNGEEQTFGADYIVGSVSEPYPFFSSTTAVGDVGAIGYELGTNRPNPATGTTVIPFSIPTAQAVRLQVYDLNGRLMTTLADRNFAAGDHAVTVDISAYPTGIYLYRMETEGFERARRMIVR</sequence>
<dbReference type="Proteomes" id="UP000226437">
    <property type="component" value="Unassembled WGS sequence"/>
</dbReference>
<gene>
    <name evidence="3" type="ORF">CGL56_17695</name>
</gene>